<sequence>MALDASERIIIETRVASKAPSPTTSYILWLFIGIFSGHRFYLRRPGTAILQILSYSILIGFFWWIVDAFLINGMIQKRRDEIRHRLMTEALARGAYAPIEPRLT</sequence>
<evidence type="ECO:0000256" key="5">
    <source>
        <dbReference type="SAM" id="Phobius"/>
    </source>
</evidence>
<protein>
    <submittedName>
        <fullName evidence="7">TM2 domain-containing protein</fullName>
    </submittedName>
</protein>
<reference evidence="7 8" key="1">
    <citation type="submission" date="2019-06" db="EMBL/GenBank/DDBJ databases">
        <title>A novel bacterium of genus Amaricoccus, isolated from marine sediment.</title>
        <authorList>
            <person name="Huang H."/>
            <person name="Mo K."/>
            <person name="Hu Y."/>
        </authorList>
    </citation>
    <scope>NUCLEOTIDE SEQUENCE [LARGE SCALE GENOMIC DNA]</scope>
    <source>
        <strain evidence="7 8">HB172011</strain>
    </source>
</reference>
<keyword evidence="2 5" id="KW-0812">Transmembrane</keyword>
<dbReference type="InterPro" id="IPR007829">
    <property type="entry name" value="TM2"/>
</dbReference>
<dbReference type="GO" id="GO:0016020">
    <property type="term" value="C:membrane"/>
    <property type="evidence" value="ECO:0007669"/>
    <property type="project" value="UniProtKB-SubCell"/>
</dbReference>
<name>A0A501WRP9_9RHOB</name>
<evidence type="ECO:0000256" key="4">
    <source>
        <dbReference type="ARBA" id="ARBA00023136"/>
    </source>
</evidence>
<evidence type="ECO:0000256" key="3">
    <source>
        <dbReference type="ARBA" id="ARBA00022989"/>
    </source>
</evidence>
<feature type="domain" description="TM2" evidence="6">
    <location>
        <begin position="21"/>
        <end position="69"/>
    </location>
</feature>
<organism evidence="7 8">
    <name type="scientific">Amaricoccus solimangrovi</name>
    <dbReference type="NCBI Taxonomy" id="2589815"/>
    <lineage>
        <taxon>Bacteria</taxon>
        <taxon>Pseudomonadati</taxon>
        <taxon>Pseudomonadota</taxon>
        <taxon>Alphaproteobacteria</taxon>
        <taxon>Rhodobacterales</taxon>
        <taxon>Paracoccaceae</taxon>
        <taxon>Amaricoccus</taxon>
    </lineage>
</organism>
<gene>
    <name evidence="7" type="ORF">FJM51_13465</name>
</gene>
<evidence type="ECO:0000313" key="8">
    <source>
        <dbReference type="Proteomes" id="UP000319255"/>
    </source>
</evidence>
<dbReference type="Pfam" id="PF05154">
    <property type="entry name" value="TM2"/>
    <property type="match status" value="1"/>
</dbReference>
<dbReference type="PANTHER" id="PTHR21016">
    <property type="entry name" value="BETA-AMYLOID BINDING PROTEIN-RELATED"/>
    <property type="match status" value="1"/>
</dbReference>
<evidence type="ECO:0000256" key="1">
    <source>
        <dbReference type="ARBA" id="ARBA00004141"/>
    </source>
</evidence>
<feature type="transmembrane region" description="Helical" evidence="5">
    <location>
        <begin position="26"/>
        <end position="42"/>
    </location>
</feature>
<dbReference type="Proteomes" id="UP000319255">
    <property type="component" value="Unassembled WGS sequence"/>
</dbReference>
<keyword evidence="3 5" id="KW-1133">Transmembrane helix</keyword>
<dbReference type="EMBL" id="VFRP01000012">
    <property type="protein sequence ID" value="TPE49957.1"/>
    <property type="molecule type" value="Genomic_DNA"/>
</dbReference>
<comment type="caution">
    <text evidence="7">The sequence shown here is derived from an EMBL/GenBank/DDBJ whole genome shotgun (WGS) entry which is preliminary data.</text>
</comment>
<evidence type="ECO:0000259" key="6">
    <source>
        <dbReference type="Pfam" id="PF05154"/>
    </source>
</evidence>
<proteinExistence type="predicted"/>
<keyword evidence="4 5" id="KW-0472">Membrane</keyword>
<evidence type="ECO:0000313" key="7">
    <source>
        <dbReference type="EMBL" id="TPE49957.1"/>
    </source>
</evidence>
<dbReference type="AlphaFoldDB" id="A0A501WRP9"/>
<feature type="transmembrane region" description="Helical" evidence="5">
    <location>
        <begin position="48"/>
        <end position="75"/>
    </location>
</feature>
<dbReference type="OrthoDB" id="2004788at2"/>
<comment type="subcellular location">
    <subcellularLocation>
        <location evidence="1">Membrane</location>
        <topology evidence="1">Multi-pass membrane protein</topology>
    </subcellularLocation>
</comment>
<accession>A0A501WRP9</accession>
<dbReference type="PANTHER" id="PTHR21016:SF25">
    <property type="entry name" value="TM2 DOMAIN-CONTAINING PROTEIN DDB_G0277895-RELATED"/>
    <property type="match status" value="1"/>
</dbReference>
<keyword evidence="8" id="KW-1185">Reference proteome</keyword>
<dbReference type="InterPro" id="IPR050932">
    <property type="entry name" value="TM2D1-3-like"/>
</dbReference>
<evidence type="ECO:0000256" key="2">
    <source>
        <dbReference type="ARBA" id="ARBA00022692"/>
    </source>
</evidence>
<dbReference type="RefSeq" id="WP_140454655.1">
    <property type="nucleotide sequence ID" value="NZ_VFRP01000012.1"/>
</dbReference>